<name>A0A830F5J7_9EURY</name>
<keyword evidence="2" id="KW-0812">Transmembrane</keyword>
<dbReference type="CDD" id="cd05121">
    <property type="entry name" value="ABC1_ADCK3-like"/>
    <property type="match status" value="1"/>
</dbReference>
<dbReference type="Pfam" id="PF03109">
    <property type="entry name" value="ABC1"/>
    <property type="match status" value="1"/>
</dbReference>
<feature type="transmembrane region" description="Helical" evidence="2">
    <location>
        <begin position="16"/>
        <end position="33"/>
    </location>
</feature>
<gene>
    <name evidence="4" type="ORF">GCM10009037_02930</name>
</gene>
<dbReference type="PANTHER" id="PTHR10566:SF113">
    <property type="entry name" value="PROTEIN ACTIVITY OF BC1 COMPLEX KINASE 7, CHLOROPLASTIC"/>
    <property type="match status" value="1"/>
</dbReference>
<dbReference type="GO" id="GO:0005524">
    <property type="term" value="F:ATP binding"/>
    <property type="evidence" value="ECO:0007669"/>
    <property type="project" value="InterPro"/>
</dbReference>
<dbReference type="PROSITE" id="PS50011">
    <property type="entry name" value="PROTEIN_KINASE_DOM"/>
    <property type="match status" value="1"/>
</dbReference>
<organism evidence="4 5">
    <name type="scientific">Halarchaeum grantii</name>
    <dbReference type="NCBI Taxonomy" id="1193105"/>
    <lineage>
        <taxon>Archaea</taxon>
        <taxon>Methanobacteriati</taxon>
        <taxon>Methanobacteriota</taxon>
        <taxon>Stenosarchaea group</taxon>
        <taxon>Halobacteria</taxon>
        <taxon>Halobacteriales</taxon>
        <taxon>Halobacteriaceae</taxon>
    </lineage>
</organism>
<keyword evidence="2" id="KW-1133">Transmembrane helix</keyword>
<evidence type="ECO:0000259" key="3">
    <source>
        <dbReference type="PROSITE" id="PS50011"/>
    </source>
</evidence>
<dbReference type="InterPro" id="IPR011009">
    <property type="entry name" value="Kinase-like_dom_sf"/>
</dbReference>
<dbReference type="InterPro" id="IPR004147">
    <property type="entry name" value="ABC1_dom"/>
</dbReference>
<dbReference type="SUPFAM" id="SSF56112">
    <property type="entry name" value="Protein kinase-like (PK-like)"/>
    <property type="match status" value="1"/>
</dbReference>
<keyword evidence="2" id="KW-0472">Membrane</keyword>
<comment type="similarity">
    <text evidence="1">Belongs to the protein kinase superfamily. ADCK protein kinase family.</text>
</comment>
<evidence type="ECO:0000256" key="1">
    <source>
        <dbReference type="ARBA" id="ARBA00009670"/>
    </source>
</evidence>
<dbReference type="GO" id="GO:0004672">
    <property type="term" value="F:protein kinase activity"/>
    <property type="evidence" value="ECO:0007669"/>
    <property type="project" value="InterPro"/>
</dbReference>
<proteinExistence type="inferred from homology"/>
<dbReference type="InterPro" id="IPR050154">
    <property type="entry name" value="UbiB_kinase"/>
</dbReference>
<evidence type="ECO:0000256" key="2">
    <source>
        <dbReference type="SAM" id="Phobius"/>
    </source>
</evidence>
<keyword evidence="5" id="KW-1185">Reference proteome</keyword>
<dbReference type="RefSeq" id="WP_188877269.1">
    <property type="nucleotide sequence ID" value="NZ_BMPF01000001.1"/>
</dbReference>
<accession>A0A830F5J7</accession>
<dbReference type="Proteomes" id="UP000628840">
    <property type="component" value="Unassembled WGS sequence"/>
</dbReference>
<dbReference type="OrthoDB" id="8087at2157"/>
<dbReference type="PANTHER" id="PTHR10566">
    <property type="entry name" value="CHAPERONE-ACTIVITY OF BC1 COMPLEX CABC1 -RELATED"/>
    <property type="match status" value="1"/>
</dbReference>
<sequence>MVREPGRVRTALLVCRRFLAVGLALAPFALALLRDRRRFLLLGGARSVDDATHARRASALRETLDDLGPTFVKLGQLLSTRPDVLPPTYTRELAELQDRVPPAAWADARAVLEAEVGPVGEAFDEFDTEAISGASLGQVYTARLDGERVAVKVRRPGIEAAVEADLRVLEAVLPLATRVASPGQRFTIENVAAEFAQTLREEIDYTHERDALETVRANVADDERVVVPASVDSHSGERVLTMEYVDGTRIDDVEALDAMNVDRAALAERLERVYIRMILEDGVFHADPHPGNLAVREDGTIVFYDFGMTGRLSAERREQLRAFYGAAANDDAEAMADVFVEMGALDPAADRAFVTEVLALAVEHLRGEHVDSSQIRELVRGFEGTLHEVPFRMPQDLALVVRIATVLEGVCRTLDSDFDTVSVVEEYVASEREAMVRERVAETARDVGGDVTASARSALRVPPKAERALERVDKDDLEVRTDVADENGVLHRLARRLVLGVAASAGVVTTTYLYTAGLTDATLVVGGGTLCCLGVLYRSFVSSGRQRAVREAGQVAQRSFENRGGRR</sequence>
<evidence type="ECO:0000313" key="5">
    <source>
        <dbReference type="Proteomes" id="UP000628840"/>
    </source>
</evidence>
<dbReference type="InterPro" id="IPR000719">
    <property type="entry name" value="Prot_kinase_dom"/>
</dbReference>
<dbReference type="AlphaFoldDB" id="A0A830F5J7"/>
<evidence type="ECO:0000313" key="4">
    <source>
        <dbReference type="EMBL" id="GGL22912.1"/>
    </source>
</evidence>
<dbReference type="EMBL" id="BMPF01000001">
    <property type="protein sequence ID" value="GGL22912.1"/>
    <property type="molecule type" value="Genomic_DNA"/>
</dbReference>
<comment type="caution">
    <text evidence="4">The sequence shown here is derived from an EMBL/GenBank/DDBJ whole genome shotgun (WGS) entry which is preliminary data.</text>
</comment>
<feature type="domain" description="Protein kinase" evidence="3">
    <location>
        <begin position="125"/>
        <end position="494"/>
    </location>
</feature>
<protein>
    <submittedName>
        <fullName evidence="4">Membrane protein</fullName>
    </submittedName>
</protein>
<reference evidence="4 5" key="1">
    <citation type="journal article" date="2019" name="Int. J. Syst. Evol. Microbiol.">
        <title>The Global Catalogue of Microorganisms (GCM) 10K type strain sequencing project: providing services to taxonomists for standard genome sequencing and annotation.</title>
        <authorList>
            <consortium name="The Broad Institute Genomics Platform"/>
            <consortium name="The Broad Institute Genome Sequencing Center for Infectious Disease"/>
            <person name="Wu L."/>
            <person name="Ma J."/>
        </authorList>
    </citation>
    <scope>NUCLEOTIDE SEQUENCE [LARGE SCALE GENOMIC DNA]</scope>
    <source>
        <strain evidence="4 5">JCM 19585</strain>
    </source>
</reference>